<proteinExistence type="predicted"/>
<dbReference type="HOGENOM" id="CLU_1545138_0_0_7"/>
<evidence type="ECO:0008006" key="4">
    <source>
        <dbReference type="Google" id="ProtNLM"/>
    </source>
</evidence>
<reference evidence="3" key="2">
    <citation type="submission" date="2011-03" db="EMBL/GenBank/DDBJ databases">
        <title>The complete genome of Desulfobacca acetoxidans DSM 11109.</title>
        <authorList>
            <consortium name="US DOE Joint Genome Institute (JGI-PGF)"/>
            <person name="Lucas S."/>
            <person name="Copeland A."/>
            <person name="Lapidus A."/>
            <person name="Bruce D."/>
            <person name="Goodwin L."/>
            <person name="Pitluck S."/>
            <person name="Peters L."/>
            <person name="Kyrpides N."/>
            <person name="Mavromatis K."/>
            <person name="Ivanova N."/>
            <person name="Ovchinnikova G."/>
            <person name="Teshima H."/>
            <person name="Detter J.C."/>
            <person name="Han C."/>
            <person name="Land M."/>
            <person name="Hauser L."/>
            <person name="Markowitz V."/>
            <person name="Cheng J.-F."/>
            <person name="Hugenholtz P."/>
            <person name="Woyke T."/>
            <person name="Wu D."/>
            <person name="Spring S."/>
            <person name="Schueler E."/>
            <person name="Brambilla E."/>
            <person name="Klenk H.-P."/>
            <person name="Eisen J.A."/>
        </authorList>
    </citation>
    <scope>NUCLEOTIDE SEQUENCE [LARGE SCALE GENOMIC DNA]</scope>
    <source>
        <strain evidence="3">ATCC 700848 / DSM 11109 / ASRB2</strain>
    </source>
</reference>
<feature type="compositionally biased region" description="Basic and acidic residues" evidence="1">
    <location>
        <begin position="110"/>
        <end position="124"/>
    </location>
</feature>
<keyword evidence="3" id="KW-1185">Reference proteome</keyword>
<organism evidence="2 3">
    <name type="scientific">Desulfobacca acetoxidans (strain ATCC 700848 / DSM 11109 / ASRB2)</name>
    <dbReference type="NCBI Taxonomy" id="880072"/>
    <lineage>
        <taxon>Bacteria</taxon>
        <taxon>Pseudomonadati</taxon>
        <taxon>Thermodesulfobacteriota</taxon>
        <taxon>Desulfobaccia</taxon>
        <taxon>Desulfobaccales</taxon>
        <taxon>Desulfobaccaceae</taxon>
        <taxon>Desulfobacca</taxon>
    </lineage>
</organism>
<accession>F2NDL1</accession>
<protein>
    <recommendedName>
        <fullName evidence="4">DUF4398 domain-containing protein</fullName>
    </recommendedName>
</protein>
<feature type="region of interest" description="Disordered" evidence="1">
    <location>
        <begin position="101"/>
        <end position="129"/>
    </location>
</feature>
<dbReference type="AlphaFoldDB" id="F2NDL1"/>
<dbReference type="EMBL" id="CP002629">
    <property type="protein sequence ID" value="AEB10287.1"/>
    <property type="molecule type" value="Genomic_DNA"/>
</dbReference>
<dbReference type="Proteomes" id="UP000000483">
    <property type="component" value="Chromosome"/>
</dbReference>
<gene>
    <name evidence="2" type="ordered locus">Desac_2466</name>
</gene>
<evidence type="ECO:0000256" key="1">
    <source>
        <dbReference type="SAM" id="MobiDB-lite"/>
    </source>
</evidence>
<reference evidence="2 3" key="1">
    <citation type="journal article" date="2011" name="Stand. Genomic Sci.">
        <title>Complete genome sequence of the acetate-degrading sulfate reducer Desulfobacca acetoxidans type strain (ASRB2).</title>
        <authorList>
            <person name="Goker M."/>
            <person name="Teshima H."/>
            <person name="Lapidus A."/>
            <person name="Nolan M."/>
            <person name="Lucas S."/>
            <person name="Hammon N."/>
            <person name="Deshpande S."/>
            <person name="Cheng J.F."/>
            <person name="Tapia R."/>
            <person name="Han C."/>
            <person name="Goodwin L."/>
            <person name="Pitluck S."/>
            <person name="Huntemann M."/>
            <person name="Liolios K."/>
            <person name="Ivanova N."/>
            <person name="Pagani I."/>
            <person name="Mavromatis K."/>
            <person name="Ovchinikova G."/>
            <person name="Pati A."/>
            <person name="Chen A."/>
            <person name="Palaniappan K."/>
            <person name="Land M."/>
            <person name="Hauser L."/>
            <person name="Brambilla E.M."/>
            <person name="Rohde M."/>
            <person name="Spring S."/>
            <person name="Detter J.C."/>
            <person name="Woyke T."/>
            <person name="Bristow J."/>
            <person name="Eisen J.A."/>
            <person name="Markowitz V."/>
            <person name="Hugenholtz P."/>
            <person name="Kyrpides N.C."/>
            <person name="Klenk H.P."/>
        </authorList>
    </citation>
    <scope>NUCLEOTIDE SEQUENCE [LARGE SCALE GENOMIC DNA]</scope>
    <source>
        <strain evidence="3">ATCC 700848 / DSM 11109 / ASRB2</strain>
    </source>
</reference>
<evidence type="ECO:0000313" key="2">
    <source>
        <dbReference type="EMBL" id="AEB10287.1"/>
    </source>
</evidence>
<dbReference type="KEGG" id="dao:Desac_2466"/>
<sequence length="173" mass="19700">MQLAQIGWRMSAVCIIFFLLTVLPAGAQKPPQDHSQIYKQAVALVEQAEKKLAGNYTAEAKALVKEANSLFGILVKELPEQLKERQLTLKQDEQYNINQKMAADSSAQGERMEKSAQEKQRQSETLDAQGQKEAAIKLQQEAVREFNLANKAYLRAQIYHLKNLQQVYSFLYR</sequence>
<name>F2NDL1_DESAR</name>
<evidence type="ECO:0000313" key="3">
    <source>
        <dbReference type="Proteomes" id="UP000000483"/>
    </source>
</evidence>